<dbReference type="AlphaFoldDB" id="A0A929RW90"/>
<evidence type="ECO:0000313" key="3">
    <source>
        <dbReference type="Proteomes" id="UP000704068"/>
    </source>
</evidence>
<name>A0A929RW90_9BACT</name>
<evidence type="ECO:0000256" key="1">
    <source>
        <dbReference type="SAM" id="SignalP"/>
    </source>
</evidence>
<dbReference type="EMBL" id="JABZGR010000001">
    <property type="protein sequence ID" value="MBF0969451.1"/>
    <property type="molecule type" value="Genomic_DNA"/>
</dbReference>
<protein>
    <submittedName>
        <fullName evidence="2">TonB-dependent receptor</fullName>
    </submittedName>
</protein>
<dbReference type="Proteomes" id="UP000704068">
    <property type="component" value="Unassembled WGS sequence"/>
</dbReference>
<dbReference type="RefSeq" id="WP_303762355.1">
    <property type="nucleotide sequence ID" value="NZ_JABZGR010000001.1"/>
</dbReference>
<comment type="caution">
    <text evidence="2">The sequence shown here is derived from an EMBL/GenBank/DDBJ whole genome shotgun (WGS) entry which is preliminary data.</text>
</comment>
<proteinExistence type="predicted"/>
<feature type="chain" id="PRO_5037022715" evidence="1">
    <location>
        <begin position="20"/>
        <end position="847"/>
    </location>
</feature>
<keyword evidence="1" id="KW-0732">Signal</keyword>
<sequence>MKKRKILMGMVLFPPAILAQSVTPDSSFVQDLSLVGIVDASTLDDIGEDGVDGASQNITTTVLTSHDVYLNKAAYQLSSMRFLVRGYKNLYQDTYINGLPFNDQLRGVFNFSAIGALNILTRNGDQLNYTQPGSFGFGNIGGANNILMRAGDFRKGSQATLSYTNRTYYLRGMYAYSTGLSRKGWAMTALLGGRYSDEGNIQGTFYRNVAYALLLEKRFRGDNHRLTFTTFGSPVVRGQQSGSIQEVYDLTGNNLYNANWGYQNRKKRNSRVVRAIDPTAILAYDGKLSDKVTLKSGLSFHFGKYGNTSLNWFDGADPRPDYYRYLPSFYLANGNKATAEEYAALWRSGNPAFTQVNWDNMVNANYNNKRNGNGAAIYMVEERRSDLFETTFNTTISAQLSRIYTLTGGLTARNTISHQYKKVDDLLGADYVLDIDKYADTDYPGDADQSQKDLNRPNRRVFKGGIFDYDYKLNINSVMGWLNNLYNKGRWEGYYGVKLTYTDFFRDGKMRNGHHPNNSFGKGRHHTFIDMMLKGGLTYKFSGRHLLQANFVYGSMAPLANNAYISSRYSDQTPKGLESSRVFHADLSYIFSAGKLQGRFSLFNTNFYDLAERSTYYYDGVTLVNQVMTGVNKVHRGIEFGMSYKHDQHLTIDLAGTLAQYYYANNPIGEFSADNGRSLADYNVADQERVYMRNIMVGGVPQAAGTLGARYFIKYWFIGANLNVFGRNFIDVSPSRRVSSRYNGNPDLGIPAVTPNNQYYEAYKQFTHQERFAAGCTLDLSISKIIYMGRKRSLNINLSLNNILNKKDVRTGGFEQGRIDLNRPTLYANKYFYMQGFNCFLNLSYKF</sequence>
<keyword evidence="2" id="KW-0675">Receptor</keyword>
<accession>A0A929RW90</accession>
<gene>
    <name evidence="2" type="ORF">HXK21_00195</name>
</gene>
<evidence type="ECO:0000313" key="2">
    <source>
        <dbReference type="EMBL" id="MBF0969451.1"/>
    </source>
</evidence>
<feature type="signal peptide" evidence="1">
    <location>
        <begin position="1"/>
        <end position="19"/>
    </location>
</feature>
<reference evidence="2" key="1">
    <citation type="submission" date="2020-04" db="EMBL/GenBank/DDBJ databases">
        <title>Deep metagenomics examines the oral microbiome during advanced dental caries in children, revealing novel taxa and co-occurrences with host molecules.</title>
        <authorList>
            <person name="Baker J.L."/>
            <person name="Morton J.T."/>
            <person name="Dinis M."/>
            <person name="Alvarez R."/>
            <person name="Tran N.C."/>
            <person name="Knight R."/>
            <person name="Edlund A."/>
        </authorList>
    </citation>
    <scope>NUCLEOTIDE SEQUENCE</scope>
    <source>
        <strain evidence="2">JCVI_34_bin.1</strain>
    </source>
</reference>
<dbReference type="SUPFAM" id="SSF56935">
    <property type="entry name" value="Porins"/>
    <property type="match status" value="1"/>
</dbReference>
<organism evidence="2 3">
    <name type="scientific">Alloprevotella tannerae</name>
    <dbReference type="NCBI Taxonomy" id="76122"/>
    <lineage>
        <taxon>Bacteria</taxon>
        <taxon>Pseudomonadati</taxon>
        <taxon>Bacteroidota</taxon>
        <taxon>Bacteroidia</taxon>
        <taxon>Bacteroidales</taxon>
        <taxon>Prevotellaceae</taxon>
        <taxon>Alloprevotella</taxon>
    </lineage>
</organism>